<keyword evidence="1" id="KW-0233">DNA recombination</keyword>
<reference evidence="4" key="1">
    <citation type="journal article" date="2019" name="Int. J. Syst. Evol. Microbiol.">
        <title>Halobacteriovorax valvorus sp. nov., a novel prokaryotic predator isolated from coastal seawater of China.</title>
        <authorList>
            <person name="Chen M.-X."/>
        </authorList>
    </citation>
    <scope>NUCLEOTIDE SEQUENCE [LARGE SCALE GENOMIC DNA]</scope>
    <source>
        <strain evidence="4">BL9</strain>
    </source>
</reference>
<dbReference type="Gene3D" id="1.10.443.10">
    <property type="entry name" value="Intergrase catalytic core"/>
    <property type="match status" value="1"/>
</dbReference>
<dbReference type="EMBL" id="QDKL01000002">
    <property type="protein sequence ID" value="RZF21709.1"/>
    <property type="molecule type" value="Genomic_DNA"/>
</dbReference>
<gene>
    <name evidence="3" type="ORF">DAY19_08450</name>
</gene>
<name>A0ABY0IGQ8_9BACT</name>
<accession>A0ABY0IGQ8</accession>
<keyword evidence="4" id="KW-1185">Reference proteome</keyword>
<dbReference type="SUPFAM" id="SSF56349">
    <property type="entry name" value="DNA breaking-rejoining enzymes"/>
    <property type="match status" value="1"/>
</dbReference>
<organism evidence="3 4">
    <name type="scientific">Halobacteriovorax vibrionivorans</name>
    <dbReference type="NCBI Taxonomy" id="2152716"/>
    <lineage>
        <taxon>Bacteria</taxon>
        <taxon>Pseudomonadati</taxon>
        <taxon>Bdellovibrionota</taxon>
        <taxon>Bacteriovoracia</taxon>
        <taxon>Bacteriovoracales</taxon>
        <taxon>Halobacteriovoraceae</taxon>
        <taxon>Halobacteriovorax</taxon>
    </lineage>
</organism>
<protein>
    <recommendedName>
        <fullName evidence="2">Tyr recombinase domain-containing protein</fullName>
    </recommendedName>
</protein>
<dbReference type="PROSITE" id="PS51898">
    <property type="entry name" value="TYR_RECOMBINASE"/>
    <property type="match status" value="1"/>
</dbReference>
<evidence type="ECO:0000313" key="3">
    <source>
        <dbReference type="EMBL" id="RZF21709.1"/>
    </source>
</evidence>
<dbReference type="InterPro" id="IPR011010">
    <property type="entry name" value="DNA_brk_join_enz"/>
</dbReference>
<evidence type="ECO:0000259" key="2">
    <source>
        <dbReference type="PROSITE" id="PS51898"/>
    </source>
</evidence>
<dbReference type="Pfam" id="PF00589">
    <property type="entry name" value="Phage_integrase"/>
    <property type="match status" value="1"/>
</dbReference>
<evidence type="ECO:0000256" key="1">
    <source>
        <dbReference type="ARBA" id="ARBA00023172"/>
    </source>
</evidence>
<comment type="caution">
    <text evidence="3">The sequence shown here is derived from an EMBL/GenBank/DDBJ whole genome shotgun (WGS) entry which is preliminary data.</text>
</comment>
<dbReference type="InterPro" id="IPR013762">
    <property type="entry name" value="Integrase-like_cat_sf"/>
</dbReference>
<sequence length="111" mass="13067">MCILPIFLAILENRLKSQMRAQFIFSKEDRTPVHYDHITQRNFKPSQINSGVSKIIRLHDLRHTFASHFVMNGGNIYVLQQLLGHNEIQTTMTYAHLDKKFMQRACEFISF</sequence>
<dbReference type="InterPro" id="IPR002104">
    <property type="entry name" value="Integrase_catalytic"/>
</dbReference>
<evidence type="ECO:0000313" key="4">
    <source>
        <dbReference type="Proteomes" id="UP000443582"/>
    </source>
</evidence>
<feature type="domain" description="Tyr recombinase" evidence="2">
    <location>
        <begin position="1"/>
        <end position="107"/>
    </location>
</feature>
<proteinExistence type="predicted"/>
<dbReference type="RefSeq" id="WP_115361366.1">
    <property type="nucleotide sequence ID" value="NZ_QDKL01000002.1"/>
</dbReference>
<dbReference type="Proteomes" id="UP000443582">
    <property type="component" value="Unassembled WGS sequence"/>
</dbReference>